<keyword evidence="2" id="KW-0012">Acyltransferase</keyword>
<dbReference type="EMBL" id="ATGG01000013">
    <property type="protein sequence ID" value="EPF83535.1"/>
    <property type="molecule type" value="Genomic_DNA"/>
</dbReference>
<dbReference type="SUPFAM" id="SSF55729">
    <property type="entry name" value="Acyl-CoA N-acyltransferases (Nat)"/>
    <property type="match status" value="1"/>
</dbReference>
<feature type="domain" description="N-acetyltransferase" evidence="3">
    <location>
        <begin position="3"/>
        <end position="172"/>
    </location>
</feature>
<dbReference type="CDD" id="cd04301">
    <property type="entry name" value="NAT_SF"/>
    <property type="match status" value="1"/>
</dbReference>
<dbReference type="Gene3D" id="3.40.630.30">
    <property type="match status" value="1"/>
</dbReference>
<evidence type="ECO:0000313" key="4">
    <source>
        <dbReference type="EMBL" id="EPF83535.1"/>
    </source>
</evidence>
<keyword evidence="5" id="KW-1185">Reference proteome</keyword>
<accession>A0A829HHP5</accession>
<dbReference type="PROSITE" id="PS51186">
    <property type="entry name" value="GNAT"/>
    <property type="match status" value="1"/>
</dbReference>
<dbReference type="GO" id="GO:0016747">
    <property type="term" value="F:acyltransferase activity, transferring groups other than amino-acyl groups"/>
    <property type="evidence" value="ECO:0007669"/>
    <property type="project" value="InterPro"/>
</dbReference>
<evidence type="ECO:0000256" key="2">
    <source>
        <dbReference type="ARBA" id="ARBA00023315"/>
    </source>
</evidence>
<dbReference type="InterPro" id="IPR016181">
    <property type="entry name" value="Acyl_CoA_acyltransferase"/>
</dbReference>
<dbReference type="InterPro" id="IPR000182">
    <property type="entry name" value="GNAT_dom"/>
</dbReference>
<sequence>MSLNIRKVKQGDLEQLVKLINIAYRAQSERSWTTEKGFVRGERIRKFQLEQELQQPNFELLVGELDKDEIIACIGLSVNDNCIEIGTFAVDPSIQNQGYGREMLNYAELYIRKTYPKLRDLVMHVLDVRTELLAYYQRRGYQITGRKSEYPLEANVGQPLVSIQLIEMKKSL</sequence>
<gene>
    <name evidence="4" type="ORF">F957_01881</name>
</gene>
<dbReference type="RefSeq" id="WP_016539939.1">
    <property type="nucleotide sequence ID" value="NZ_ASQH01000001.1"/>
</dbReference>
<proteinExistence type="predicted"/>
<dbReference type="PANTHER" id="PTHR43800:SF1">
    <property type="entry name" value="PEPTIDYL-LYSINE N-ACETYLTRANSFERASE YJAB"/>
    <property type="match status" value="1"/>
</dbReference>
<keyword evidence="1" id="KW-0808">Transferase</keyword>
<reference evidence="4 5" key="1">
    <citation type="submission" date="2013-06" db="EMBL/GenBank/DDBJ databases">
        <title>The Genome Sequence of Acinetobacter gyllenbergii CIP 110306.</title>
        <authorList>
            <consortium name="The Broad Institute Genome Sequencing Platform"/>
            <consortium name="The Broad Institute Genome Sequencing Center for Infectious Disease"/>
            <person name="Cerqueira G."/>
            <person name="Feldgarden M."/>
            <person name="Courvalin P."/>
            <person name="Perichon B."/>
            <person name="Grillot-Courvalin C."/>
            <person name="Clermont D."/>
            <person name="Rocha E."/>
            <person name="Yoon E.-J."/>
            <person name="Nemec A."/>
            <person name="Young S.K."/>
            <person name="Zeng Q."/>
            <person name="Gargeya S."/>
            <person name="Fitzgerald M."/>
            <person name="Abouelleil A."/>
            <person name="Alvarado L."/>
            <person name="Berlin A.M."/>
            <person name="Chapman S.B."/>
            <person name="Dewar J."/>
            <person name="Goldberg J."/>
            <person name="Griggs A."/>
            <person name="Gujja S."/>
            <person name="Hansen M."/>
            <person name="Howarth C."/>
            <person name="Imamovic A."/>
            <person name="Larimer J."/>
            <person name="McCowan C."/>
            <person name="Murphy C."/>
            <person name="Pearson M."/>
            <person name="Priest M."/>
            <person name="Roberts A."/>
            <person name="Saif S."/>
            <person name="Shea T."/>
            <person name="Sykes S."/>
            <person name="Wortman J."/>
            <person name="Nusbaum C."/>
            <person name="Birren B."/>
        </authorList>
    </citation>
    <scope>NUCLEOTIDE SEQUENCE [LARGE SCALE GENOMIC DNA]</scope>
    <source>
        <strain evidence="4 5">CIP 110306</strain>
    </source>
</reference>
<dbReference type="Proteomes" id="UP000014523">
    <property type="component" value="Unassembled WGS sequence"/>
</dbReference>
<comment type="caution">
    <text evidence="4">The sequence shown here is derived from an EMBL/GenBank/DDBJ whole genome shotgun (WGS) entry which is preliminary data.</text>
</comment>
<dbReference type="Pfam" id="PF00583">
    <property type="entry name" value="Acetyltransf_1"/>
    <property type="match status" value="1"/>
</dbReference>
<dbReference type="PANTHER" id="PTHR43800">
    <property type="entry name" value="PEPTIDYL-LYSINE N-ACETYLTRANSFERASE YJAB"/>
    <property type="match status" value="1"/>
</dbReference>
<protein>
    <recommendedName>
        <fullName evidence="3">N-acetyltransferase domain-containing protein</fullName>
    </recommendedName>
</protein>
<evidence type="ECO:0000256" key="1">
    <source>
        <dbReference type="ARBA" id="ARBA00022679"/>
    </source>
</evidence>
<name>A0A829HHP5_9GAMM</name>
<organism evidence="4 5">
    <name type="scientific">Acinetobacter gyllenbergii CIP 110306 = MTCC 11365</name>
    <dbReference type="NCBI Taxonomy" id="1217657"/>
    <lineage>
        <taxon>Bacteria</taxon>
        <taxon>Pseudomonadati</taxon>
        <taxon>Pseudomonadota</taxon>
        <taxon>Gammaproteobacteria</taxon>
        <taxon>Moraxellales</taxon>
        <taxon>Moraxellaceae</taxon>
        <taxon>Acinetobacter</taxon>
    </lineage>
</organism>
<dbReference type="AlphaFoldDB" id="A0A829HHP5"/>
<evidence type="ECO:0000259" key="3">
    <source>
        <dbReference type="PROSITE" id="PS51186"/>
    </source>
</evidence>
<evidence type="ECO:0000313" key="5">
    <source>
        <dbReference type="Proteomes" id="UP000014523"/>
    </source>
</evidence>